<evidence type="ECO:0000256" key="2">
    <source>
        <dbReference type="ARBA" id="ARBA00022741"/>
    </source>
</evidence>
<accession>A0A6A3HPY9</accession>
<evidence type="ECO:0000256" key="3">
    <source>
        <dbReference type="ARBA" id="ARBA00022840"/>
    </source>
</evidence>
<dbReference type="PANTHER" id="PTHR11405:SF5">
    <property type="entry name" value="CAD PROTEIN"/>
    <property type="match status" value="1"/>
</dbReference>
<name>A0A6A3HPY9_9STRA</name>
<dbReference type="GO" id="GO:0005737">
    <property type="term" value="C:cytoplasm"/>
    <property type="evidence" value="ECO:0007669"/>
    <property type="project" value="TreeGrafter"/>
</dbReference>
<protein>
    <submittedName>
        <fullName evidence="4">Uncharacterized protein</fullName>
    </submittedName>
</protein>
<evidence type="ECO:0000256" key="1">
    <source>
        <dbReference type="ARBA" id="ARBA00022598"/>
    </source>
</evidence>
<dbReference type="SUPFAM" id="SSF48108">
    <property type="entry name" value="Carbamoyl phosphate synthetase, large subunit connection domain"/>
    <property type="match status" value="1"/>
</dbReference>
<reference evidence="4 5" key="1">
    <citation type="submission" date="2018-09" db="EMBL/GenBank/DDBJ databases">
        <title>Genomic investigation of the strawberry pathogen Phytophthora fragariae indicates pathogenicity is determined by transcriptional variation in three key races.</title>
        <authorList>
            <person name="Adams T.M."/>
            <person name="Armitage A.D."/>
            <person name="Sobczyk M.K."/>
            <person name="Bates H.J."/>
            <person name="Dunwell J.M."/>
            <person name="Nellist C.F."/>
            <person name="Harrison R.J."/>
        </authorList>
    </citation>
    <scope>NUCLEOTIDE SEQUENCE [LARGE SCALE GENOMIC DNA]</scope>
    <source>
        <strain evidence="4 5">SCRP249</strain>
    </source>
</reference>
<dbReference type="PANTHER" id="PTHR11405">
    <property type="entry name" value="CARBAMOYLTRANSFERASE FAMILY MEMBER"/>
    <property type="match status" value="1"/>
</dbReference>
<dbReference type="GO" id="GO:0004088">
    <property type="term" value="F:carbamoyl-phosphate synthase (glutamine-hydrolyzing) activity"/>
    <property type="evidence" value="ECO:0007669"/>
    <property type="project" value="TreeGrafter"/>
</dbReference>
<keyword evidence="3" id="KW-0067">ATP-binding</keyword>
<dbReference type="InterPro" id="IPR036897">
    <property type="entry name" value="CarbamoylP_synth_lsu_oligo_sf"/>
</dbReference>
<sequence length="171" mass="18946">MLAFKLHPSVRMHQLIKIDKRFPSKLSRISTLRKTVSQYSLDTLTERFERTLKIDMLAPAFLAQTNYLYMTYSGLENDTPPARRPSRCSIVASTASVRRWSSGVSAVRTVHELGKPVIAMNYNCDSIPNKLAMPLSKAGVNILGTDPESIDQCEDATALSAHPGRGPVLLD</sequence>
<dbReference type="GO" id="GO:0005524">
    <property type="term" value="F:ATP binding"/>
    <property type="evidence" value="ECO:0007669"/>
    <property type="project" value="UniProtKB-KW"/>
</dbReference>
<keyword evidence="2" id="KW-0547">Nucleotide-binding</keyword>
<evidence type="ECO:0000313" key="4">
    <source>
        <dbReference type="EMBL" id="KAE8972040.1"/>
    </source>
</evidence>
<keyword evidence="1" id="KW-0436">Ligase</keyword>
<dbReference type="EMBL" id="QXFV01004049">
    <property type="protein sequence ID" value="KAE8972040.1"/>
    <property type="molecule type" value="Genomic_DNA"/>
</dbReference>
<dbReference type="GO" id="GO:0006541">
    <property type="term" value="P:glutamine metabolic process"/>
    <property type="evidence" value="ECO:0007669"/>
    <property type="project" value="TreeGrafter"/>
</dbReference>
<dbReference type="Proteomes" id="UP000429607">
    <property type="component" value="Unassembled WGS sequence"/>
</dbReference>
<evidence type="ECO:0000313" key="5">
    <source>
        <dbReference type="Proteomes" id="UP000429607"/>
    </source>
</evidence>
<comment type="caution">
    <text evidence="4">The sequence shown here is derived from an EMBL/GenBank/DDBJ whole genome shotgun (WGS) entry which is preliminary data.</text>
</comment>
<dbReference type="AlphaFoldDB" id="A0A6A3HPY9"/>
<organism evidence="4 5">
    <name type="scientific">Phytophthora rubi</name>
    <dbReference type="NCBI Taxonomy" id="129364"/>
    <lineage>
        <taxon>Eukaryota</taxon>
        <taxon>Sar</taxon>
        <taxon>Stramenopiles</taxon>
        <taxon>Oomycota</taxon>
        <taxon>Peronosporomycetes</taxon>
        <taxon>Peronosporales</taxon>
        <taxon>Peronosporaceae</taxon>
        <taxon>Phytophthora</taxon>
    </lineage>
</organism>
<gene>
    <name evidence="4" type="ORF">PR001_g26719</name>
</gene>
<proteinExistence type="predicted"/>